<evidence type="ECO:0000313" key="4">
    <source>
        <dbReference type="Proteomes" id="UP000658720"/>
    </source>
</evidence>
<gene>
    <name evidence="3" type="ORF">IQ217_03040</name>
</gene>
<dbReference type="SUPFAM" id="SSF51905">
    <property type="entry name" value="FAD/NAD(P)-binding domain"/>
    <property type="match status" value="1"/>
</dbReference>
<evidence type="ECO:0000256" key="1">
    <source>
        <dbReference type="ARBA" id="ARBA00023002"/>
    </source>
</evidence>
<dbReference type="Gene3D" id="3.30.9.10">
    <property type="entry name" value="D-Amino Acid Oxidase, subunit A, domain 2"/>
    <property type="match status" value="1"/>
</dbReference>
<dbReference type="InterPro" id="IPR036188">
    <property type="entry name" value="FAD/NAD-bd_sf"/>
</dbReference>
<evidence type="ECO:0000313" key="3">
    <source>
        <dbReference type="EMBL" id="MBE9252847.1"/>
    </source>
</evidence>
<dbReference type="Gene3D" id="3.50.50.60">
    <property type="entry name" value="FAD/NAD(P)-binding domain"/>
    <property type="match status" value="1"/>
</dbReference>
<proteinExistence type="predicted"/>
<accession>A0ABR9VNC7</accession>
<sequence>MPKVAIVGAGVVGATIAYELSGLPGLTIDLFDAQAPAQGATGAALGILMAVISQKTKGRGWRLREQSLQRYRTLLPELEAATGKTIPGDRQGLVKILLEEDWSRWQQLQTVRRSQGYPLELWTRAEVEQKLSGWSLDYEAMAGAIYSPWDWQIQPQALTQSLIEAAQQRGVRCHFQQTVHSLPPATVSKHCQSLPTSQDDFPVDYVIVTAGLGSDPLVGTANGKNPLLQLQPVIGQAFLLQFADAYNPLHHSPWRSVLTTEDIHLVPLANGQFWLGATVEFPADCPSGEPNTELREKLWQQAIAYYPFLERAEIINYWSGKRPRPVGESAPVIRPLDGYDNVLLATGHHRNGVLLAPGTAQEVKTWLKAKLT</sequence>
<dbReference type="PANTHER" id="PTHR13847">
    <property type="entry name" value="SARCOSINE DEHYDROGENASE-RELATED"/>
    <property type="match status" value="1"/>
</dbReference>
<dbReference type="RefSeq" id="WP_194018874.1">
    <property type="nucleotide sequence ID" value="NZ_JADEVV010000006.1"/>
</dbReference>
<keyword evidence="1" id="KW-0560">Oxidoreductase</keyword>
<dbReference type="InterPro" id="IPR006076">
    <property type="entry name" value="FAD-dep_OxRdtase"/>
</dbReference>
<name>A0ABR9VNC7_9SYNC</name>
<organism evidence="3 4">
    <name type="scientific">Synechocystis salina LEGE 00031</name>
    <dbReference type="NCBI Taxonomy" id="1828736"/>
    <lineage>
        <taxon>Bacteria</taxon>
        <taxon>Bacillati</taxon>
        <taxon>Cyanobacteriota</taxon>
        <taxon>Cyanophyceae</taxon>
        <taxon>Synechococcales</taxon>
        <taxon>Merismopediaceae</taxon>
        <taxon>Synechocystis</taxon>
    </lineage>
</organism>
<dbReference type="Pfam" id="PF01266">
    <property type="entry name" value="DAO"/>
    <property type="match status" value="1"/>
</dbReference>
<evidence type="ECO:0000259" key="2">
    <source>
        <dbReference type="Pfam" id="PF01266"/>
    </source>
</evidence>
<dbReference type="PANTHER" id="PTHR13847:SF289">
    <property type="entry name" value="GLYCINE OXIDASE"/>
    <property type="match status" value="1"/>
</dbReference>
<dbReference type="EMBL" id="JADEVV010000006">
    <property type="protein sequence ID" value="MBE9252847.1"/>
    <property type="molecule type" value="Genomic_DNA"/>
</dbReference>
<dbReference type="SUPFAM" id="SSF54373">
    <property type="entry name" value="FAD-linked reductases, C-terminal domain"/>
    <property type="match status" value="1"/>
</dbReference>
<reference evidence="3 4" key="1">
    <citation type="submission" date="2020-10" db="EMBL/GenBank/DDBJ databases">
        <authorList>
            <person name="Castelo-Branco R."/>
            <person name="Eusebio N."/>
            <person name="Adriana R."/>
            <person name="Vieira A."/>
            <person name="Brugerolle De Fraissinette N."/>
            <person name="Rezende De Castro R."/>
            <person name="Schneider M.P."/>
            <person name="Vasconcelos V."/>
            <person name="Leao P.N."/>
        </authorList>
    </citation>
    <scope>NUCLEOTIDE SEQUENCE [LARGE SCALE GENOMIC DNA]</scope>
    <source>
        <strain evidence="3 4">LEGE 00031</strain>
    </source>
</reference>
<keyword evidence="4" id="KW-1185">Reference proteome</keyword>
<feature type="domain" description="FAD dependent oxidoreductase" evidence="2">
    <location>
        <begin position="3"/>
        <end position="363"/>
    </location>
</feature>
<protein>
    <submittedName>
        <fullName evidence="3">FAD-binding oxidoreductase</fullName>
    </submittedName>
</protein>
<comment type="caution">
    <text evidence="3">The sequence shown here is derived from an EMBL/GenBank/DDBJ whole genome shotgun (WGS) entry which is preliminary data.</text>
</comment>
<dbReference type="Proteomes" id="UP000658720">
    <property type="component" value="Unassembled WGS sequence"/>
</dbReference>